<dbReference type="InterPro" id="IPR046358">
    <property type="entry name" value="Flagellin_C"/>
</dbReference>
<feature type="domain" description="Flagellin N-terminal" evidence="4">
    <location>
        <begin position="5"/>
        <end position="142"/>
    </location>
</feature>
<keyword evidence="2 3" id="KW-0975">Bacterial flagellum</keyword>
<dbReference type="InterPro" id="IPR001492">
    <property type="entry name" value="Flagellin"/>
</dbReference>
<dbReference type="InterPro" id="IPR001029">
    <property type="entry name" value="Flagellin_N"/>
</dbReference>
<keyword evidence="3" id="KW-0964">Secreted</keyword>
<evidence type="ECO:0000259" key="4">
    <source>
        <dbReference type="Pfam" id="PF00669"/>
    </source>
</evidence>
<dbReference type="RefSeq" id="WP_258821145.1">
    <property type="nucleotide sequence ID" value="NZ_JANUHB010000001.1"/>
</dbReference>
<evidence type="ECO:0000256" key="2">
    <source>
        <dbReference type="ARBA" id="ARBA00023143"/>
    </source>
</evidence>
<proteinExistence type="inferred from homology"/>
<sequence length="613" mass="60209">MASVINTNIASLNAQRNLTTSQSSLNTSLQRLSSGLRINSAKDDAAGMAIADRMTSQINGLNQAGRNANDGISLAQTAEGALSSIGDSLQRIRTLALQSANSTNSASDRSSLNAEVQSALSEIGRVAGTTQFNGINLLDGSFQNSQFQVGANANQTISVSVAGASTNLIGAYQQTGTAVSSSAFDGNSFSITSSGSANAVKIGVSVQTGATGNNLVTADSAAAKAAAINAKSSETGVSATATNSVAGGALVARSGLASGDLVINGVKIGAIASSTSVVTQGKNAETAINAQTSLTGVTAKADLSTGQLTLTAADGRNIDLKTGDGTAATANKIQNAIGLDVSAGANASGHRTDVLTLAAGATGSGTGLAVGDKVTVGGQTYEFALTGGSVTSGNVKVDIGAATGGTAAAAGDALKAAVQAQYAAGNTSVVVSGSGTSLTFTDDKFGTQAATSFTSATGVTSFTNSATGTDAADGSGVTTRGTLTLSSGTGFTVQSATDAGLSNGSATLSTMSTVDISTLDGANKAIALVDGALSQVNSMRANLGAVQNRFSSTISNLQTSSENISSARSRIQDTDFAAETANLTRGQILQQAGTAMLAQANSLPNGVLSLLRG</sequence>
<keyword evidence="6" id="KW-0969">Cilium</keyword>
<reference evidence="6 7" key="1">
    <citation type="submission" date="2022-08" db="EMBL/GenBank/DDBJ databases">
        <title>Reclassification of Massilia species as members of the genera Telluria, Duganella, Pseudoduganella, Mokoshia gen. nov. and Zemynaea gen. nov. using orthogonal and non-orthogonal genome-based approaches.</title>
        <authorList>
            <person name="Bowman J.P."/>
        </authorList>
    </citation>
    <scope>NUCLEOTIDE SEQUENCE [LARGE SCALE GENOMIC DNA]</scope>
    <source>
        <strain evidence="6 7">JCM 31605</strain>
    </source>
</reference>
<comment type="similarity">
    <text evidence="1 3">Belongs to the bacterial flagellin family.</text>
</comment>
<comment type="caution">
    <text evidence="6">The sequence shown here is derived from an EMBL/GenBank/DDBJ whole genome shotgun (WGS) entry which is preliminary data.</text>
</comment>
<dbReference type="Gene3D" id="2.60.40.4390">
    <property type="match status" value="1"/>
</dbReference>
<gene>
    <name evidence="6" type="ORF">NX774_05490</name>
</gene>
<keyword evidence="7" id="KW-1185">Reference proteome</keyword>
<dbReference type="Gene3D" id="6.10.280.190">
    <property type="match status" value="1"/>
</dbReference>
<keyword evidence="6" id="KW-0966">Cell projection</keyword>
<evidence type="ECO:0000256" key="1">
    <source>
        <dbReference type="ARBA" id="ARBA00005709"/>
    </source>
</evidence>
<dbReference type="Gene3D" id="6.10.10.10">
    <property type="entry name" value="Flagellar export chaperone, C-terminal domain"/>
    <property type="match status" value="1"/>
</dbReference>
<evidence type="ECO:0000259" key="5">
    <source>
        <dbReference type="Pfam" id="PF00700"/>
    </source>
</evidence>
<evidence type="ECO:0000256" key="3">
    <source>
        <dbReference type="RuleBase" id="RU362073"/>
    </source>
</evidence>
<evidence type="ECO:0000313" key="6">
    <source>
        <dbReference type="EMBL" id="MCS0807376.1"/>
    </source>
</evidence>
<evidence type="ECO:0000313" key="7">
    <source>
        <dbReference type="Proteomes" id="UP001206126"/>
    </source>
</evidence>
<dbReference type="Proteomes" id="UP001206126">
    <property type="component" value="Unassembled WGS sequence"/>
</dbReference>
<comment type="function">
    <text evidence="3">Flagellin is the subunit protein which polymerizes to form the filaments of bacterial flagella.</text>
</comment>
<dbReference type="SUPFAM" id="SSF64518">
    <property type="entry name" value="Phase 1 flagellin"/>
    <property type="match status" value="2"/>
</dbReference>
<dbReference type="Gene3D" id="1.20.1330.10">
    <property type="entry name" value="f41 fragment of flagellin, N-terminal domain"/>
    <property type="match status" value="2"/>
</dbReference>
<dbReference type="PRINTS" id="PR00207">
    <property type="entry name" value="FLAGELLIN"/>
</dbReference>
<dbReference type="Pfam" id="PF00669">
    <property type="entry name" value="Flagellin_N"/>
    <property type="match status" value="1"/>
</dbReference>
<dbReference type="PANTHER" id="PTHR42792">
    <property type="entry name" value="FLAGELLIN"/>
    <property type="match status" value="1"/>
</dbReference>
<dbReference type="PANTHER" id="PTHR42792:SF2">
    <property type="entry name" value="FLAGELLIN"/>
    <property type="match status" value="1"/>
</dbReference>
<protein>
    <recommendedName>
        <fullName evidence="3">Flagellin</fullName>
    </recommendedName>
</protein>
<keyword evidence="6" id="KW-0282">Flagellum</keyword>
<dbReference type="EMBL" id="JANUHB010000001">
    <property type="protein sequence ID" value="MCS0807376.1"/>
    <property type="molecule type" value="Genomic_DNA"/>
</dbReference>
<accession>A0ABT2D7U4</accession>
<dbReference type="InterPro" id="IPR042187">
    <property type="entry name" value="Flagellin_C_sub2"/>
</dbReference>
<comment type="subcellular location">
    <subcellularLocation>
        <location evidence="3">Secreted</location>
    </subcellularLocation>
    <subcellularLocation>
        <location evidence="3">Bacterial flagellum</location>
    </subcellularLocation>
</comment>
<feature type="domain" description="Flagellin C-terminal" evidence="5">
    <location>
        <begin position="527"/>
        <end position="611"/>
    </location>
</feature>
<dbReference type="Pfam" id="PF00700">
    <property type="entry name" value="Flagellin_C"/>
    <property type="match status" value="1"/>
</dbReference>
<name>A0ABT2D7U4_9BURK</name>
<organism evidence="6 7">
    <name type="scientific">Massilia agilis</name>
    <dbReference type="NCBI Taxonomy" id="1811226"/>
    <lineage>
        <taxon>Bacteria</taxon>
        <taxon>Pseudomonadati</taxon>
        <taxon>Pseudomonadota</taxon>
        <taxon>Betaproteobacteria</taxon>
        <taxon>Burkholderiales</taxon>
        <taxon>Oxalobacteraceae</taxon>
        <taxon>Telluria group</taxon>
        <taxon>Massilia</taxon>
    </lineage>
</organism>